<keyword evidence="9 12" id="KW-0472">Membrane</keyword>
<dbReference type="PROSITE" id="PS51450">
    <property type="entry name" value="LRR"/>
    <property type="match status" value="1"/>
</dbReference>
<dbReference type="SMART" id="SM00369">
    <property type="entry name" value="LRR_TYP"/>
    <property type="match status" value="12"/>
</dbReference>
<evidence type="ECO:0000256" key="7">
    <source>
        <dbReference type="ARBA" id="ARBA00022737"/>
    </source>
</evidence>
<dbReference type="Pfam" id="PF23598">
    <property type="entry name" value="LRR_14"/>
    <property type="match status" value="1"/>
</dbReference>
<keyword evidence="10" id="KW-0675">Receptor</keyword>
<evidence type="ECO:0000256" key="9">
    <source>
        <dbReference type="ARBA" id="ARBA00023136"/>
    </source>
</evidence>
<evidence type="ECO:0000256" key="11">
    <source>
        <dbReference type="ARBA" id="ARBA00023180"/>
    </source>
</evidence>
<evidence type="ECO:0000256" key="2">
    <source>
        <dbReference type="ARBA" id="ARBA00009592"/>
    </source>
</evidence>
<dbReference type="InterPro" id="IPR003591">
    <property type="entry name" value="Leu-rich_rpt_typical-subtyp"/>
</dbReference>
<name>A0A8T1YCG9_9BRAS</name>
<evidence type="ECO:0000259" key="15">
    <source>
        <dbReference type="Pfam" id="PF23598"/>
    </source>
</evidence>
<evidence type="ECO:0000313" key="17">
    <source>
        <dbReference type="Proteomes" id="UP000694240"/>
    </source>
</evidence>
<evidence type="ECO:0000259" key="14">
    <source>
        <dbReference type="Pfam" id="PF08263"/>
    </source>
</evidence>
<feature type="chain" id="PRO_5035841450" evidence="13">
    <location>
        <begin position="21"/>
        <end position="1615"/>
    </location>
</feature>
<dbReference type="EMBL" id="JAEFBK010000012">
    <property type="protein sequence ID" value="KAG7543070.1"/>
    <property type="molecule type" value="Genomic_DNA"/>
</dbReference>
<evidence type="ECO:0000256" key="8">
    <source>
        <dbReference type="ARBA" id="ARBA00022989"/>
    </source>
</evidence>
<evidence type="ECO:0000256" key="6">
    <source>
        <dbReference type="ARBA" id="ARBA00022729"/>
    </source>
</evidence>
<comment type="similarity">
    <text evidence="2">Belongs to the RLP family.</text>
</comment>
<keyword evidence="6 13" id="KW-0732">Signal</keyword>
<dbReference type="InterPro" id="IPR055414">
    <property type="entry name" value="LRR_R13L4/SHOC2-like"/>
</dbReference>
<feature type="domain" description="Disease resistance R13L4/SHOC-2-like LRR" evidence="15">
    <location>
        <begin position="101"/>
        <end position="337"/>
    </location>
</feature>
<dbReference type="FunFam" id="3.80.10.10:FF:000213">
    <property type="entry name" value="Tyrosine-sulfated glycopeptide receptor 1"/>
    <property type="match status" value="2"/>
</dbReference>
<keyword evidence="5 12" id="KW-0812">Transmembrane</keyword>
<evidence type="ECO:0000313" key="16">
    <source>
        <dbReference type="EMBL" id="KAG7543070.1"/>
    </source>
</evidence>
<keyword evidence="7" id="KW-0677">Repeat</keyword>
<comment type="subcellular location">
    <subcellularLocation>
        <location evidence="1">Cell membrane</location>
        <topology evidence="1">Single-pass type I membrane protein</topology>
    </subcellularLocation>
</comment>
<dbReference type="PANTHER" id="PTHR48061:SF12">
    <property type="entry name" value="DISEASE RESISTANCE LIKE PROTEIN"/>
    <property type="match status" value="1"/>
</dbReference>
<dbReference type="FunFam" id="3.80.10.10:FF:000095">
    <property type="entry name" value="LRR receptor-like serine/threonine-protein kinase GSO1"/>
    <property type="match status" value="2"/>
</dbReference>
<proteinExistence type="inferred from homology"/>
<dbReference type="Proteomes" id="UP000694240">
    <property type="component" value="Chromosome 12"/>
</dbReference>
<keyword evidence="11" id="KW-0325">Glycoprotein</keyword>
<dbReference type="InterPro" id="IPR013210">
    <property type="entry name" value="LRR_N_plant-typ"/>
</dbReference>
<dbReference type="InterPro" id="IPR001611">
    <property type="entry name" value="Leu-rich_rpt"/>
</dbReference>
<protein>
    <submittedName>
        <fullName evidence="16">Leucine-rich repeat</fullName>
    </submittedName>
</protein>
<dbReference type="Pfam" id="PF13855">
    <property type="entry name" value="LRR_8"/>
    <property type="match status" value="1"/>
</dbReference>
<dbReference type="InterPro" id="IPR046956">
    <property type="entry name" value="RLP23-like"/>
</dbReference>
<dbReference type="Pfam" id="PF00560">
    <property type="entry name" value="LRR_1"/>
    <property type="match status" value="10"/>
</dbReference>
<accession>A0A8T1YCG9</accession>
<keyword evidence="17" id="KW-1185">Reference proteome</keyword>
<evidence type="ECO:0000256" key="4">
    <source>
        <dbReference type="ARBA" id="ARBA00022614"/>
    </source>
</evidence>
<dbReference type="PANTHER" id="PTHR48061">
    <property type="entry name" value="LEUCINE-RICH REPEAT RECEPTOR PROTEIN KINASE EMS1-LIKE-RELATED"/>
    <property type="match status" value="1"/>
</dbReference>
<evidence type="ECO:0000256" key="5">
    <source>
        <dbReference type="ARBA" id="ARBA00022692"/>
    </source>
</evidence>
<gene>
    <name evidence="16" type="ORF">ISN45_Aa07g030000</name>
</gene>
<keyword evidence="3" id="KW-1003">Cell membrane</keyword>
<feature type="transmembrane region" description="Helical" evidence="12">
    <location>
        <begin position="1575"/>
        <end position="1599"/>
    </location>
</feature>
<comment type="caution">
    <text evidence="16">The sequence shown here is derived from an EMBL/GenBank/DDBJ whole genome shotgun (WGS) entry which is preliminary data.</text>
</comment>
<feature type="domain" description="Leucine-rich repeat-containing N-terminal plant-type" evidence="14">
    <location>
        <begin position="29"/>
        <end position="76"/>
    </location>
</feature>
<keyword evidence="8 12" id="KW-1133">Transmembrane helix</keyword>
<organism evidence="16 17">
    <name type="scientific">Arabidopsis thaliana x Arabidopsis arenosa</name>
    <dbReference type="NCBI Taxonomy" id="1240361"/>
    <lineage>
        <taxon>Eukaryota</taxon>
        <taxon>Viridiplantae</taxon>
        <taxon>Streptophyta</taxon>
        <taxon>Embryophyta</taxon>
        <taxon>Tracheophyta</taxon>
        <taxon>Spermatophyta</taxon>
        <taxon>Magnoliopsida</taxon>
        <taxon>eudicotyledons</taxon>
        <taxon>Gunneridae</taxon>
        <taxon>Pentapetalae</taxon>
        <taxon>rosids</taxon>
        <taxon>malvids</taxon>
        <taxon>Brassicales</taxon>
        <taxon>Brassicaceae</taxon>
        <taxon>Camelineae</taxon>
        <taxon>Arabidopsis</taxon>
    </lineage>
</organism>
<keyword evidence="4" id="KW-0433">Leucine-rich repeat</keyword>
<feature type="signal peptide" evidence="13">
    <location>
        <begin position="1"/>
        <end position="20"/>
    </location>
</feature>
<sequence length="1615" mass="178613">MTIWSLCLILSLSNSILVLASHVRHLCRADQKNALLEFKNEFYVQKLPSNGIVGDKKTKSWRNNTDCCSWDGVSCDPKTGKVVELDLMNSFLNGPLRYDSSLFRLQHLHNLDLGSNNFSGILPDSIGNLKYLRVLSLGNCNLFGKIPSSLGNLSYLTSLDLSVNDFTGELPDSMGCLNKLTELHLGSTKLSGKFPGMLLNLSELTLIDLGSNQFEGMLPSNMSSLSKLVYFGIDRNSFSGSIPSSLFMLPSLTYLVLGRNDFSGPLDFGNISSPSNLGVLSLLENNFNGPIPESISKLVGLFYLDLSLWNTGRGMVDFNIFLHLKSLTLLDLSYINTRSMVDISIFSPLLSLGYLDLSGINLKISSTLSLPSPMGTLILSSCNLAEFPKFLQNQTTLYYLDISANQIQGQVPEWLWSLPELQYVNISQNSFSGFEGSVDVIQRCGELIMLDISSNTFQDPFPLLPNSTTIFLGSDNRFSGEIPKTICKLVSLDTLVLSNNNFNGSIPRCFEKFNTTLSVLHLRNNNLSGKFPEESISDHLRSLDVGRNQLSGELPKSLINCTRLEFLNVEDNIINDKFPFWLRLLPKLQILVLRSNEFHGPISSLRDYLSFPKLRIFDISENRFNGVLRSDYFAGWSAMSSAIDIVDIMPSRYAGRDSGNYYNSVTMTVKGLKMELVGSVFTIYKTIDVSGNRFEGSIPESIGLLKELIVLNMSNNAFTGSIPPSISNLTDLESLDLSRNRLSGKIPPELGKLTFLAQMNFSYNMLEGPIPQGTQIQSQRSSSFADNPGLCGVPLLETCGGEEEEATKQDQGEEEEQVLSWIAAAIGYVPGVSLNLGPNNLSGILPDSIGNLKYLRELHLYSCNLFGKIPSSLGNLSYLTDLDLSYNDFTGEIPDWLGNLKYLKLLSFSSCSFYGKIPSSLGNLSNLTELNLSYNDFTGEIPDWMGNLKYLKLLSLRRCNLFGKIPSALGSLSYLTYLGLSQNHFTSERPDSMGNLNRLTDFQLMLLNLSSLIGIDLSFNQLRGMLPSNMSSLSKLEVFIISGNSFSGTIPSSLFMIPSLTYLYLGTNDFSGPLEIGNISSQSKLLGLYIGENNFNPGIVDLSIFSHLLSLKSLDLSGINLKNTSTLSLPSAMWKLILSSCNISEFPKFLQNQTSLYVLDISANQIEGQVPEWLWRLPTLGYVNISQNSFNGFEGPADVIQRGGGLNMLDISSNTFQNPFPLLPNSTSVFYSSDNQFSGDIPRTICELVYLDILVLSNNNFSGSIPRCFEKFNTTLSVLHLRNNNFSGTFPEESISDHLRSLDVGRNFFSGELPKSLINCSQLEILNVEDNRINGTFPLWLRLLPNLQILVLRSNEFYGPISSPKDSVSLTKLRIFDISDNRFTGVLSSGYFDGWTAMSSIVDTVDRMMSIYGKHYHKSVALIKKGLKMELVGSGFTIYKTIDVSGNRFEGDIPESIGLLKELIVLNMSNNDFTGHIPPSLSNLSNLESLDLSQNRLSGSIPPELGKLTFLAQMNFSYNMLEGPIPQGTQIQSQNSSSFTGNPNLCGVPLQETCGGEEEATKQEQADEKEEEEQVLSWIAAAIGYVPGVVCGLTIGHILTSYKRDLFMRIVSLFT</sequence>
<reference evidence="16 17" key="1">
    <citation type="submission" date="2020-12" db="EMBL/GenBank/DDBJ databases">
        <title>Concerted genomic and epigenomic changes stabilize Arabidopsis allopolyploids.</title>
        <authorList>
            <person name="Chen Z."/>
        </authorList>
    </citation>
    <scope>NUCLEOTIDE SEQUENCE [LARGE SCALE GENOMIC DNA]</scope>
    <source>
        <strain evidence="16">Allo738</strain>
        <tissue evidence="16">Leaf</tissue>
    </source>
</reference>
<evidence type="ECO:0000256" key="12">
    <source>
        <dbReference type="SAM" id="Phobius"/>
    </source>
</evidence>
<evidence type="ECO:0000256" key="3">
    <source>
        <dbReference type="ARBA" id="ARBA00022475"/>
    </source>
</evidence>
<evidence type="ECO:0000256" key="10">
    <source>
        <dbReference type="ARBA" id="ARBA00023170"/>
    </source>
</evidence>
<dbReference type="Pfam" id="PF08263">
    <property type="entry name" value="LRRNT_2"/>
    <property type="match status" value="1"/>
</dbReference>
<evidence type="ECO:0000256" key="1">
    <source>
        <dbReference type="ARBA" id="ARBA00004251"/>
    </source>
</evidence>
<dbReference type="GO" id="GO:0005886">
    <property type="term" value="C:plasma membrane"/>
    <property type="evidence" value="ECO:0007669"/>
    <property type="project" value="UniProtKB-SubCell"/>
</dbReference>
<evidence type="ECO:0000256" key="13">
    <source>
        <dbReference type="SAM" id="SignalP"/>
    </source>
</evidence>